<dbReference type="GO" id="GO:0005886">
    <property type="term" value="C:plasma membrane"/>
    <property type="evidence" value="ECO:0007669"/>
    <property type="project" value="TreeGrafter"/>
</dbReference>
<dbReference type="InterPro" id="IPR001452">
    <property type="entry name" value="SH3_domain"/>
</dbReference>
<keyword evidence="10" id="KW-1185">Reference proteome</keyword>
<dbReference type="FunFam" id="3.30.1520.10:FF:000004">
    <property type="entry name" value="Sorting nexin"/>
    <property type="match status" value="1"/>
</dbReference>
<dbReference type="CDD" id="cd11763">
    <property type="entry name" value="SH3_SNX9_like"/>
    <property type="match status" value="1"/>
</dbReference>
<dbReference type="PANTHER" id="PTHR45827">
    <property type="entry name" value="SORTING NEXIN"/>
    <property type="match status" value="1"/>
</dbReference>
<dbReference type="InterPro" id="IPR019497">
    <property type="entry name" value="Sorting_nexin_WASP-bd-dom"/>
</dbReference>
<evidence type="ECO:0000256" key="2">
    <source>
        <dbReference type="ARBA" id="ARBA00010883"/>
    </source>
</evidence>
<dbReference type="PANTHER" id="PTHR45827:SF1">
    <property type="entry name" value="SORTING NEXIN"/>
    <property type="match status" value="1"/>
</dbReference>
<dbReference type="InterPro" id="IPR001683">
    <property type="entry name" value="PX_dom"/>
</dbReference>
<reference evidence="9 10" key="1">
    <citation type="submission" date="2015-12" db="EMBL/GenBank/DDBJ databases">
        <title>Draft genome of the nematode, Onchocerca flexuosa.</title>
        <authorList>
            <person name="Mitreva M."/>
        </authorList>
    </citation>
    <scope>NUCLEOTIDE SEQUENCE [LARGE SCALE GENOMIC DNA]</scope>
    <source>
        <strain evidence="9">Red Deer</strain>
    </source>
</reference>
<dbReference type="SMART" id="SM00312">
    <property type="entry name" value="PX"/>
    <property type="match status" value="1"/>
</dbReference>
<dbReference type="Proteomes" id="UP000242913">
    <property type="component" value="Unassembled WGS sequence"/>
</dbReference>
<dbReference type="GO" id="GO:0097320">
    <property type="term" value="P:plasma membrane tubulation"/>
    <property type="evidence" value="ECO:0007669"/>
    <property type="project" value="TreeGrafter"/>
</dbReference>
<protein>
    <recommendedName>
        <fullName evidence="11">Sorting nexin</fullName>
    </recommendedName>
</protein>
<evidence type="ECO:0000313" key="9">
    <source>
        <dbReference type="EMBL" id="OZC07426.1"/>
    </source>
</evidence>
<evidence type="ECO:0000259" key="8">
    <source>
        <dbReference type="PROSITE" id="PS50195"/>
    </source>
</evidence>
<dbReference type="Gene3D" id="1.20.1270.60">
    <property type="entry name" value="Arfaptin homology (AH) domain/BAR domain"/>
    <property type="match status" value="1"/>
</dbReference>
<gene>
    <name evidence="9" type="ORF">X798_05563</name>
</gene>
<dbReference type="CDD" id="cd07626">
    <property type="entry name" value="BAR_SNX9_like"/>
    <property type="match status" value="1"/>
</dbReference>
<comment type="similarity">
    <text evidence="2">Belongs to the sorting nexin family.</text>
</comment>
<feature type="domain" description="SH3" evidence="7">
    <location>
        <begin position="1"/>
        <end position="61"/>
    </location>
</feature>
<evidence type="ECO:0000259" key="7">
    <source>
        <dbReference type="PROSITE" id="PS50002"/>
    </source>
</evidence>
<dbReference type="AlphaFoldDB" id="A0A238BRD2"/>
<accession>A0A238BRD2</accession>
<dbReference type="InterPro" id="IPR027267">
    <property type="entry name" value="AH/BAR_dom_sf"/>
</dbReference>
<keyword evidence="4" id="KW-0472">Membrane</keyword>
<dbReference type="CDD" id="cd06862">
    <property type="entry name" value="PX_SNX9_18_like"/>
    <property type="match status" value="1"/>
</dbReference>
<keyword evidence="5" id="KW-0968">Cytoplasmic vesicle</keyword>
<evidence type="ECO:0000313" key="10">
    <source>
        <dbReference type="Proteomes" id="UP000242913"/>
    </source>
</evidence>
<comment type="subcellular location">
    <subcellularLocation>
        <location evidence="1">Cytoplasmic vesicle membrane</location>
    </subcellularLocation>
</comment>
<name>A0A238BRD2_9BILA</name>
<dbReference type="OrthoDB" id="10254720at2759"/>
<evidence type="ECO:0008006" key="11">
    <source>
        <dbReference type="Google" id="ProtNLM"/>
    </source>
</evidence>
<proteinExistence type="inferred from homology"/>
<evidence type="ECO:0000256" key="6">
    <source>
        <dbReference type="PROSITE-ProRule" id="PRU00192"/>
    </source>
</evidence>
<evidence type="ECO:0000256" key="4">
    <source>
        <dbReference type="ARBA" id="ARBA00023136"/>
    </source>
</evidence>
<evidence type="ECO:0000256" key="1">
    <source>
        <dbReference type="ARBA" id="ARBA00004156"/>
    </source>
</evidence>
<feature type="domain" description="PX" evidence="8">
    <location>
        <begin position="277"/>
        <end position="387"/>
    </location>
</feature>
<evidence type="ECO:0000256" key="3">
    <source>
        <dbReference type="ARBA" id="ARBA00022443"/>
    </source>
</evidence>
<dbReference type="SUPFAM" id="SSF50044">
    <property type="entry name" value="SH3-domain"/>
    <property type="match status" value="1"/>
</dbReference>
<dbReference type="PROSITE" id="PS50195">
    <property type="entry name" value="PX"/>
    <property type="match status" value="1"/>
</dbReference>
<dbReference type="Gene3D" id="2.30.30.40">
    <property type="entry name" value="SH3 Domains"/>
    <property type="match status" value="1"/>
</dbReference>
<evidence type="ECO:0000256" key="5">
    <source>
        <dbReference type="ARBA" id="ARBA00023329"/>
    </source>
</evidence>
<dbReference type="Pfam" id="PF00787">
    <property type="entry name" value="PX"/>
    <property type="match status" value="1"/>
</dbReference>
<dbReference type="GO" id="GO:0006897">
    <property type="term" value="P:endocytosis"/>
    <property type="evidence" value="ECO:0007669"/>
    <property type="project" value="TreeGrafter"/>
</dbReference>
<dbReference type="GO" id="GO:0035091">
    <property type="term" value="F:phosphatidylinositol binding"/>
    <property type="evidence" value="ECO:0007669"/>
    <property type="project" value="InterPro"/>
</dbReference>
<organism evidence="9 10">
    <name type="scientific">Onchocerca flexuosa</name>
    <dbReference type="NCBI Taxonomy" id="387005"/>
    <lineage>
        <taxon>Eukaryota</taxon>
        <taxon>Metazoa</taxon>
        <taxon>Ecdysozoa</taxon>
        <taxon>Nematoda</taxon>
        <taxon>Chromadorea</taxon>
        <taxon>Rhabditida</taxon>
        <taxon>Spirurina</taxon>
        <taxon>Spiruromorpha</taxon>
        <taxon>Filarioidea</taxon>
        <taxon>Onchocercidae</taxon>
        <taxon>Onchocerca</taxon>
    </lineage>
</organism>
<dbReference type="GO" id="GO:0030659">
    <property type="term" value="C:cytoplasmic vesicle membrane"/>
    <property type="evidence" value="ECO:0007669"/>
    <property type="project" value="UniProtKB-SubCell"/>
</dbReference>
<dbReference type="Gene3D" id="3.30.1520.10">
    <property type="entry name" value="Phox-like domain"/>
    <property type="match status" value="1"/>
</dbReference>
<keyword evidence="3 6" id="KW-0728">SH3 domain</keyword>
<dbReference type="Pfam" id="PF14604">
    <property type="entry name" value="SH3_9"/>
    <property type="match status" value="1"/>
</dbReference>
<dbReference type="InterPro" id="IPR036871">
    <property type="entry name" value="PX_dom_sf"/>
</dbReference>
<dbReference type="SUPFAM" id="SSF64268">
    <property type="entry name" value="PX domain"/>
    <property type="match status" value="1"/>
</dbReference>
<dbReference type="PROSITE" id="PS50002">
    <property type="entry name" value="SH3"/>
    <property type="match status" value="1"/>
</dbReference>
<dbReference type="GO" id="GO:0016197">
    <property type="term" value="P:endosomal transport"/>
    <property type="evidence" value="ECO:0007669"/>
    <property type="project" value="TreeGrafter"/>
</dbReference>
<sequence>MTQVRAVYEFEAQPNSGELSISVNEVLTVVREGIQGGWLEGRNAKGQHGLFPESYVVKINASPTLPEQVTGWGIPFLDKSEQLVYIAVKMLLGLSDVELSRKFIHSLHRLLGFSFFNAYSAFPSQHHNLPAFAVEDSWNAPPASAHYPQLSIPSNEQQWHNVAAPSLFVSASHEDDDFDDWTDDDEEFPESVLNTADNPEMQNYISSNPTTKGDVLVKQGTVRMKNINRQVIFSNFVKSGMEDYILLSSRLTSKAEEHHEIILTLDGAEWVPVAQPYYCIVDKPKKESKLKGLKSFIAYSVKSSLSGIQVSRRYKHFDWLYERMSAKYILIPLPPLPEKQVAGRYEEDFIEHRKNILQIWVNKVCRHPVLSKSDVWIHFVTCTDEKKWKSGKRKAEKDEYVGGNFLYSITVPNQPLDSSDVLQFNFYSDLSEQKVDNFTRSMRSFEESVHFMYNRVSETHKRLAGPYKTNWQKMGEACTGLCRSFDINPSSKNEKVTSALKETAKTLQWIGDEHEKLAKKSLDPLLDALYSYKGMLACIPDIVNVHKSAVSKLRENEKLAIEGRVSSADMDKVKEKVDSISYMMLAEMAFQNHELGEDFKNMMATYLESQGEFFMNIGNQLNNLARKFK</sequence>
<dbReference type="Pfam" id="PF10456">
    <property type="entry name" value="BAR_3_WASP_bdg"/>
    <property type="match status" value="1"/>
</dbReference>
<dbReference type="EMBL" id="KZ270032">
    <property type="protein sequence ID" value="OZC07426.1"/>
    <property type="molecule type" value="Genomic_DNA"/>
</dbReference>
<dbReference type="SMART" id="SM00326">
    <property type="entry name" value="SH3"/>
    <property type="match status" value="1"/>
</dbReference>
<dbReference type="InterPro" id="IPR036028">
    <property type="entry name" value="SH3-like_dom_sf"/>
</dbReference>